<evidence type="ECO:0008006" key="7">
    <source>
        <dbReference type="Google" id="ProtNLM"/>
    </source>
</evidence>
<feature type="transmembrane region" description="Helical" evidence="4">
    <location>
        <begin position="104"/>
        <end position="125"/>
    </location>
</feature>
<dbReference type="Pfam" id="PF07690">
    <property type="entry name" value="MFS_1"/>
    <property type="match status" value="1"/>
</dbReference>
<dbReference type="InterPro" id="IPR036259">
    <property type="entry name" value="MFS_trans_sf"/>
</dbReference>
<feature type="transmembrane region" description="Helical" evidence="4">
    <location>
        <begin position="385"/>
        <end position="403"/>
    </location>
</feature>
<proteinExistence type="predicted"/>
<evidence type="ECO:0000313" key="6">
    <source>
        <dbReference type="Proteomes" id="UP000016570"/>
    </source>
</evidence>
<dbReference type="RefSeq" id="WP_021703449.1">
    <property type="nucleotide sequence ID" value="NZ_BATJ01000001.1"/>
</dbReference>
<feature type="transmembrane region" description="Helical" evidence="4">
    <location>
        <begin position="259"/>
        <end position="276"/>
    </location>
</feature>
<evidence type="ECO:0000256" key="3">
    <source>
        <dbReference type="ARBA" id="ARBA00023136"/>
    </source>
</evidence>
<dbReference type="InterPro" id="IPR052528">
    <property type="entry name" value="Sugar_transport-like"/>
</dbReference>
<name>U2ZWI0_VIBPR</name>
<dbReference type="AlphaFoldDB" id="U2ZWI0"/>
<sequence>MNQQTLDSIYEKIINDEDARACKAIPDSACREVPGNFIKMIVAQFLTKVGDALINPKVTLPWILQSIGAPVYLIGWLVPIRESGSLIPQLSIAHYIRRIPVRKWVWVAGSILQALSIFAIGFIALTMTGVAAGYAVIAALVVFSLSRGLNSVASKDILGKTIPKSQRGQVNGCSSSSSGLVTLILASLLGLSWWWQVEPSERFYGVSLAAAGGVWLLAALVYARINEYAGEIDGGKSGMLEAFKQLALLKTDPTFRRFVITRTLFLCSALSAPYYVVLAQQSFGNQLWVLALFMFASGLASFVSGPFWGRLSDRSSRSVMIIGATMSALIGVVLFVCEQWLNGSSAPVYLLPVLYFCVCIAHDGVRVGRKTYLVDIAEGDRRTSYVAVSNTVIGLMLLLMSSIGALSHVISLSSLVLVFSVVTLLGVVMAKQLPEVSH</sequence>
<feature type="transmembrane region" description="Helical" evidence="4">
    <location>
        <begin position="288"/>
        <end position="308"/>
    </location>
</feature>
<feature type="transmembrane region" description="Helical" evidence="4">
    <location>
        <begin position="320"/>
        <end position="341"/>
    </location>
</feature>
<dbReference type="PANTHER" id="PTHR23526">
    <property type="entry name" value="INTEGRAL MEMBRANE TRANSPORT PROTEIN-RELATED"/>
    <property type="match status" value="1"/>
</dbReference>
<feature type="transmembrane region" description="Helical" evidence="4">
    <location>
        <begin position="131"/>
        <end position="149"/>
    </location>
</feature>
<evidence type="ECO:0000256" key="2">
    <source>
        <dbReference type="ARBA" id="ARBA00022989"/>
    </source>
</evidence>
<feature type="transmembrane region" description="Helical" evidence="4">
    <location>
        <begin position="203"/>
        <end position="223"/>
    </location>
</feature>
<dbReference type="STRING" id="1219065.VPR01S_01_02300"/>
<dbReference type="EMBL" id="BATJ01000001">
    <property type="protein sequence ID" value="GAD65457.1"/>
    <property type="molecule type" value="Genomic_DNA"/>
</dbReference>
<feature type="transmembrane region" description="Helical" evidence="4">
    <location>
        <begin position="409"/>
        <end position="430"/>
    </location>
</feature>
<accession>U2ZWI0</accession>
<gene>
    <name evidence="5" type="ORF">VPR01S_01_02300</name>
</gene>
<dbReference type="eggNOG" id="COG2814">
    <property type="taxonomic scope" value="Bacteria"/>
</dbReference>
<dbReference type="PANTHER" id="PTHR23526:SF1">
    <property type="entry name" value="MAJOR FACILITATOR SUPERFAMILY MFS_1"/>
    <property type="match status" value="1"/>
</dbReference>
<protein>
    <recommendedName>
        <fullName evidence="7">Major facilitator superfamily transporter</fullName>
    </recommendedName>
</protein>
<feature type="transmembrane region" description="Helical" evidence="4">
    <location>
        <begin position="170"/>
        <end position="191"/>
    </location>
</feature>
<dbReference type="GO" id="GO:0022857">
    <property type="term" value="F:transmembrane transporter activity"/>
    <property type="evidence" value="ECO:0007669"/>
    <property type="project" value="InterPro"/>
</dbReference>
<dbReference type="Proteomes" id="UP000016570">
    <property type="component" value="Unassembled WGS sequence"/>
</dbReference>
<reference evidence="5 6" key="1">
    <citation type="submission" date="2013-09" db="EMBL/GenBank/DDBJ databases">
        <title>Whole genome shotgun sequence of Vibrio proteolyticus NBRC 13287.</title>
        <authorList>
            <person name="Isaki S."/>
            <person name="Hosoyama A."/>
            <person name="Numata M."/>
            <person name="Hashimoto M."/>
            <person name="Hosoyama Y."/>
            <person name="Tsuchikane K."/>
            <person name="Noguchi M."/>
            <person name="Hirakata S."/>
            <person name="Ichikawa N."/>
            <person name="Ohji S."/>
            <person name="Yamazoe A."/>
            <person name="Fujita N."/>
        </authorList>
    </citation>
    <scope>NUCLEOTIDE SEQUENCE [LARGE SCALE GENOMIC DNA]</scope>
    <source>
        <strain evidence="5 6">NBRC 13287</strain>
    </source>
</reference>
<dbReference type="InterPro" id="IPR011701">
    <property type="entry name" value="MFS"/>
</dbReference>
<dbReference type="Gene3D" id="1.20.1250.20">
    <property type="entry name" value="MFS general substrate transporter like domains"/>
    <property type="match status" value="1"/>
</dbReference>
<comment type="caution">
    <text evidence="5">The sequence shown here is derived from an EMBL/GenBank/DDBJ whole genome shotgun (WGS) entry which is preliminary data.</text>
</comment>
<keyword evidence="2 4" id="KW-1133">Transmembrane helix</keyword>
<evidence type="ECO:0000313" key="5">
    <source>
        <dbReference type="EMBL" id="GAD65457.1"/>
    </source>
</evidence>
<keyword evidence="1 4" id="KW-0812">Transmembrane</keyword>
<keyword evidence="3 4" id="KW-0472">Membrane</keyword>
<evidence type="ECO:0000256" key="4">
    <source>
        <dbReference type="SAM" id="Phobius"/>
    </source>
</evidence>
<feature type="transmembrane region" description="Helical" evidence="4">
    <location>
        <begin position="347"/>
        <end position="365"/>
    </location>
</feature>
<evidence type="ECO:0000256" key="1">
    <source>
        <dbReference type="ARBA" id="ARBA00022692"/>
    </source>
</evidence>
<organism evidence="5 6">
    <name type="scientific">Vibrio proteolyticus NBRC 13287</name>
    <dbReference type="NCBI Taxonomy" id="1219065"/>
    <lineage>
        <taxon>Bacteria</taxon>
        <taxon>Pseudomonadati</taxon>
        <taxon>Pseudomonadota</taxon>
        <taxon>Gammaproteobacteria</taxon>
        <taxon>Vibrionales</taxon>
        <taxon>Vibrionaceae</taxon>
        <taxon>Vibrio</taxon>
    </lineage>
</organism>
<dbReference type="SUPFAM" id="SSF103473">
    <property type="entry name" value="MFS general substrate transporter"/>
    <property type="match status" value="1"/>
</dbReference>
<keyword evidence="6" id="KW-1185">Reference proteome</keyword>